<protein>
    <submittedName>
        <fullName evidence="2">Universal stress protein</fullName>
    </submittedName>
</protein>
<dbReference type="InterPro" id="IPR006016">
    <property type="entry name" value="UspA"/>
</dbReference>
<dbReference type="InterPro" id="IPR014729">
    <property type="entry name" value="Rossmann-like_a/b/a_fold"/>
</dbReference>
<dbReference type="OrthoDB" id="3213322at2"/>
<dbReference type="Pfam" id="PF00582">
    <property type="entry name" value="Usp"/>
    <property type="match status" value="1"/>
</dbReference>
<dbReference type="AlphaFoldDB" id="A0A4R5Y1D3"/>
<dbReference type="Gene3D" id="3.40.50.620">
    <property type="entry name" value="HUPs"/>
    <property type="match status" value="1"/>
</dbReference>
<name>A0A4R5Y1D3_9MICC</name>
<feature type="domain" description="UspA" evidence="1">
    <location>
        <begin position="22"/>
        <end position="159"/>
    </location>
</feature>
<evidence type="ECO:0000313" key="3">
    <source>
        <dbReference type="Proteomes" id="UP000294621"/>
    </source>
</evidence>
<organism evidence="2 3">
    <name type="scientific">Arthrobacter nitrophenolicus</name>
    <dbReference type="NCBI Taxonomy" id="683150"/>
    <lineage>
        <taxon>Bacteria</taxon>
        <taxon>Bacillati</taxon>
        <taxon>Actinomycetota</taxon>
        <taxon>Actinomycetes</taxon>
        <taxon>Micrococcales</taxon>
        <taxon>Micrococcaceae</taxon>
        <taxon>Arthrobacter</taxon>
    </lineage>
</organism>
<proteinExistence type="predicted"/>
<dbReference type="EMBL" id="SMZQ01000005">
    <property type="protein sequence ID" value="TDL37316.1"/>
    <property type="molecule type" value="Genomic_DNA"/>
</dbReference>
<sequence length="163" mass="17364">MDHQDRAGGSAGPAILAVPWECPERLVLTAAEFAAAMDLHLVCAFVDPASYLVEWAGSPELPGASLDPAVNDEAAYPSRELLGRLQEILARAEDVSWSFRVLNGAVAPALMRLADSLGASMFIVGGRRPGILSRFERVLEGSVAEALEHSQRRPVLVVPAVGH</sequence>
<dbReference type="SUPFAM" id="SSF52402">
    <property type="entry name" value="Adenine nucleotide alpha hydrolases-like"/>
    <property type="match status" value="1"/>
</dbReference>
<accession>A0A4R5Y1D3</accession>
<dbReference type="Proteomes" id="UP000294621">
    <property type="component" value="Unassembled WGS sequence"/>
</dbReference>
<evidence type="ECO:0000259" key="1">
    <source>
        <dbReference type="Pfam" id="PF00582"/>
    </source>
</evidence>
<reference evidence="2 3" key="1">
    <citation type="submission" date="2019-03" db="EMBL/GenBank/DDBJ databases">
        <title>Genome Sequencing and Assembly of Various Microbes Isolated from Partially Reclaimed Soil and Acid Mine Drainage (AMD) Site.</title>
        <authorList>
            <person name="Steinbock B."/>
            <person name="Bechtold R."/>
            <person name="Sevigny J.L."/>
            <person name="Thomas D."/>
            <person name="Cuthill L.R."/>
            <person name="Aveiro Johannsen E.J."/>
            <person name="Thomas K."/>
            <person name="Ghosh A."/>
        </authorList>
    </citation>
    <scope>NUCLEOTIDE SEQUENCE [LARGE SCALE GENOMIC DNA]</scope>
    <source>
        <strain evidence="2 3">S-A1</strain>
    </source>
</reference>
<dbReference type="RefSeq" id="WP_133349095.1">
    <property type="nucleotide sequence ID" value="NZ_SMZQ01000005.1"/>
</dbReference>
<evidence type="ECO:0000313" key="2">
    <source>
        <dbReference type="EMBL" id="TDL37316.1"/>
    </source>
</evidence>
<gene>
    <name evidence="2" type="ORF">E2R57_11265</name>
</gene>
<comment type="caution">
    <text evidence="2">The sequence shown here is derived from an EMBL/GenBank/DDBJ whole genome shotgun (WGS) entry which is preliminary data.</text>
</comment>